<dbReference type="EMBL" id="KE343820">
    <property type="protein sequence ID" value="EXB42397.1"/>
    <property type="molecule type" value="Genomic_DNA"/>
</dbReference>
<gene>
    <name evidence="2" type="ORF">L484_021992</name>
</gene>
<dbReference type="Proteomes" id="UP000030645">
    <property type="component" value="Unassembled WGS sequence"/>
</dbReference>
<organism evidence="2 3">
    <name type="scientific">Morus notabilis</name>
    <dbReference type="NCBI Taxonomy" id="981085"/>
    <lineage>
        <taxon>Eukaryota</taxon>
        <taxon>Viridiplantae</taxon>
        <taxon>Streptophyta</taxon>
        <taxon>Embryophyta</taxon>
        <taxon>Tracheophyta</taxon>
        <taxon>Spermatophyta</taxon>
        <taxon>Magnoliopsida</taxon>
        <taxon>eudicotyledons</taxon>
        <taxon>Gunneridae</taxon>
        <taxon>Pentapetalae</taxon>
        <taxon>rosids</taxon>
        <taxon>fabids</taxon>
        <taxon>Rosales</taxon>
        <taxon>Moraceae</taxon>
        <taxon>Moreae</taxon>
        <taxon>Morus</taxon>
    </lineage>
</organism>
<accession>W9R941</accession>
<name>W9R941_9ROSA</name>
<dbReference type="Pfam" id="PF04525">
    <property type="entry name" value="LOR"/>
    <property type="match status" value="1"/>
</dbReference>
<dbReference type="Gene3D" id="2.40.160.200">
    <property type="entry name" value="LURP1-related"/>
    <property type="match status" value="1"/>
</dbReference>
<sequence length="72" mass="7663">MGAYTQPSVPFVANDLQPALKAIIGPQYCAPNYPVDLAIARKILAITDGNFTVTDVNGNIMFKVKGALLKPS</sequence>
<evidence type="ECO:0000256" key="1">
    <source>
        <dbReference type="ARBA" id="ARBA00005437"/>
    </source>
</evidence>
<dbReference type="InterPro" id="IPR007612">
    <property type="entry name" value="LOR"/>
</dbReference>
<dbReference type="STRING" id="981085.W9R941"/>
<proteinExistence type="inferred from homology"/>
<evidence type="ECO:0000313" key="2">
    <source>
        <dbReference type="EMBL" id="EXB42397.1"/>
    </source>
</evidence>
<dbReference type="AlphaFoldDB" id="W9R941"/>
<evidence type="ECO:0000313" key="3">
    <source>
        <dbReference type="Proteomes" id="UP000030645"/>
    </source>
</evidence>
<comment type="similarity">
    <text evidence="1">Belongs to the LOR family.</text>
</comment>
<dbReference type="InterPro" id="IPR025659">
    <property type="entry name" value="Tubby-like_C"/>
</dbReference>
<dbReference type="SUPFAM" id="SSF54518">
    <property type="entry name" value="Tubby C-terminal domain-like"/>
    <property type="match status" value="1"/>
</dbReference>
<reference evidence="3" key="1">
    <citation type="submission" date="2013-01" db="EMBL/GenBank/DDBJ databases">
        <title>Draft Genome Sequence of a Mulberry Tree, Morus notabilis C.K. Schneid.</title>
        <authorList>
            <person name="He N."/>
            <person name="Zhao S."/>
        </authorList>
    </citation>
    <scope>NUCLEOTIDE SEQUENCE</scope>
</reference>
<protein>
    <submittedName>
        <fullName evidence="2">Uncharacterized protein</fullName>
    </submittedName>
</protein>
<dbReference type="InterPro" id="IPR038595">
    <property type="entry name" value="LOR_sf"/>
</dbReference>
<keyword evidence="3" id="KW-1185">Reference proteome</keyword>